<organism evidence="1 2">
    <name type="scientific">Cetraspora pellucida</name>
    <dbReference type="NCBI Taxonomy" id="1433469"/>
    <lineage>
        <taxon>Eukaryota</taxon>
        <taxon>Fungi</taxon>
        <taxon>Fungi incertae sedis</taxon>
        <taxon>Mucoromycota</taxon>
        <taxon>Glomeromycotina</taxon>
        <taxon>Glomeromycetes</taxon>
        <taxon>Diversisporales</taxon>
        <taxon>Gigasporaceae</taxon>
        <taxon>Cetraspora</taxon>
    </lineage>
</organism>
<protein>
    <submittedName>
        <fullName evidence="1">9238_t:CDS:1</fullName>
    </submittedName>
</protein>
<accession>A0ACA9K2A4</accession>
<dbReference type="Proteomes" id="UP000789366">
    <property type="component" value="Unassembled WGS sequence"/>
</dbReference>
<reference evidence="1" key="1">
    <citation type="submission" date="2021-06" db="EMBL/GenBank/DDBJ databases">
        <authorList>
            <person name="Kallberg Y."/>
            <person name="Tangrot J."/>
            <person name="Rosling A."/>
        </authorList>
    </citation>
    <scope>NUCLEOTIDE SEQUENCE</scope>
    <source>
        <strain evidence="1">28 12/20/2015</strain>
    </source>
</reference>
<proteinExistence type="predicted"/>
<evidence type="ECO:0000313" key="2">
    <source>
        <dbReference type="Proteomes" id="UP000789366"/>
    </source>
</evidence>
<keyword evidence="2" id="KW-1185">Reference proteome</keyword>
<gene>
    <name evidence="1" type="ORF">SPELUC_LOCUS612</name>
</gene>
<comment type="caution">
    <text evidence="1">The sequence shown here is derived from an EMBL/GenBank/DDBJ whole genome shotgun (WGS) entry which is preliminary data.</text>
</comment>
<name>A0ACA9K2A4_9GLOM</name>
<evidence type="ECO:0000313" key="1">
    <source>
        <dbReference type="EMBL" id="CAG8447716.1"/>
    </source>
</evidence>
<sequence>MEEAIGKDEENSDNLDTDDSSDSPVINNSIERKRDNNLTQQSQLQSEISILESNPNKTPEQEGDNTSNGNKFNGKMGLYVGGAIVGVLEGTCKSNSDKENQGKKRDEIIILDLSKGKVGKRIFNDGKTLTGSLKLERFTNLRKLIISSQKITELDVSECPNLKEVDISGCSELTKEKIKSNLIFNLKKTKLSTLANVLTDTKKDGKIVKYNIIDNIGFGDTRKESIKEEDVLLRIGGAIYSAKEGINQILFVVRGKFTKEHTESFNLFENFISDTGITDFTTIVKTEFLDFRDEDSRKDDKVALIRENKDIRIIIEACNGIIHVDNPPMPKKGSDLEIKINREKRQISREMYKEVEKSSDNTEAGKKKLAEAKNSLFKELRVKLALNVPGLPVGLEAQIEVIKSGRGKSTLANVLINPVDESGQFKKFKQVFKEGKLSVSQTRNIQSEGFSHEFMEQAEVKKVSYQVIDTPGIGDTKLETNEILDIISEAVYLVRDGVSRVLFVTDGRFDEYETAAYNLLREVIFDKNITNHTTIVRTKFRDFEDEREQDIKRMKSSKELKAIIESCQEICQEDPYNPPNLKNLIAKVREKMEKKKKLDEALVKLRKQLKRVEGKIEDEKLSQVIEDLNEEIEKESEAIRQAILEHIRATIVLEKNSGRKSIRASMQSSTGINLEMVYESSKYLKGKEKDSNKESISNRPENESEKNTNLSNKISEIITNLTKEEKQIREVIDDYRGDIRNILIVGHANSGKSTLAKVLLNKEENPEKVFRGSYYDAESQEVQIDDTFGINDNTGLPDEEVIQKIAEVTREMQIGINQVFFVFKDDFSKEQARTFNIFKDFVFEFENGVTKFATLVRTNFEQFQELQACEKDRENLLAQNQELKEIITFCNDVIYVNNPPVIEKEYIKFFSDEGIRENDKSKKERQGSRKIILNHLTEKCSEIYKLKEKGELKISAK</sequence>
<dbReference type="EMBL" id="CAJVPW010000241">
    <property type="protein sequence ID" value="CAG8447716.1"/>
    <property type="molecule type" value="Genomic_DNA"/>
</dbReference>